<dbReference type="PANTHER" id="PTHR34404">
    <property type="entry name" value="REGULATORY PROTEIN, FMDB FAMILY"/>
    <property type="match status" value="1"/>
</dbReference>
<feature type="domain" description="Putative regulatory protein FmdB zinc ribbon" evidence="2">
    <location>
        <begin position="1"/>
        <end position="42"/>
    </location>
</feature>
<dbReference type="Proteomes" id="UP000198620">
    <property type="component" value="Unassembled WGS sequence"/>
</dbReference>
<dbReference type="AlphaFoldDB" id="A0A1H7GPR8"/>
<dbReference type="SMART" id="SM00834">
    <property type="entry name" value="CxxC_CXXC_SSSS"/>
    <property type="match status" value="1"/>
</dbReference>
<accession>A0A1H7GPR8</accession>
<evidence type="ECO:0000313" key="4">
    <source>
        <dbReference type="Proteomes" id="UP000198620"/>
    </source>
</evidence>
<dbReference type="NCBIfam" id="TIGR02605">
    <property type="entry name" value="CxxC_CxxC_SSSS"/>
    <property type="match status" value="1"/>
</dbReference>
<evidence type="ECO:0000313" key="3">
    <source>
        <dbReference type="EMBL" id="SEK38580.1"/>
    </source>
</evidence>
<dbReference type="RefSeq" id="WP_090826306.1">
    <property type="nucleotide sequence ID" value="NZ_FOBH01000001.1"/>
</dbReference>
<dbReference type="PANTHER" id="PTHR34404:SF2">
    <property type="entry name" value="CONSERVED SERINE RICH PROTEIN"/>
    <property type="match status" value="1"/>
</dbReference>
<evidence type="ECO:0000256" key="1">
    <source>
        <dbReference type="SAM" id="MobiDB-lite"/>
    </source>
</evidence>
<feature type="compositionally biased region" description="Low complexity" evidence="1">
    <location>
        <begin position="71"/>
        <end position="82"/>
    </location>
</feature>
<organism evidence="3 4">
    <name type="scientific">Nitrosovibrio tenuis</name>
    <dbReference type="NCBI Taxonomy" id="1233"/>
    <lineage>
        <taxon>Bacteria</taxon>
        <taxon>Pseudomonadati</taxon>
        <taxon>Pseudomonadota</taxon>
        <taxon>Betaproteobacteria</taxon>
        <taxon>Nitrosomonadales</taxon>
        <taxon>Nitrosomonadaceae</taxon>
        <taxon>Nitrosovibrio</taxon>
    </lineage>
</organism>
<dbReference type="EMBL" id="FOBH01000001">
    <property type="protein sequence ID" value="SEK38580.1"/>
    <property type="molecule type" value="Genomic_DNA"/>
</dbReference>
<name>A0A1H7GPR8_9PROT</name>
<dbReference type="InterPro" id="IPR013429">
    <property type="entry name" value="Regulatory_FmdB_Zinc_ribbon"/>
</dbReference>
<dbReference type="OrthoDB" id="9813321at2"/>
<gene>
    <name evidence="3" type="ORF">SAMN05216387_101306</name>
</gene>
<keyword evidence="4" id="KW-1185">Reference proteome</keyword>
<proteinExistence type="predicted"/>
<feature type="region of interest" description="Disordered" evidence="1">
    <location>
        <begin position="59"/>
        <end position="94"/>
    </location>
</feature>
<sequence>MPIYEYRCGSCGYEKEYLQKVNDAPVAVCPACGSDAYAKLISAAGFQLKGSGWYATDFKNGSKPKSKPETEAAGESACAAGSPTESACPACTPD</sequence>
<dbReference type="Pfam" id="PF09723">
    <property type="entry name" value="Zn_ribbon_8"/>
    <property type="match status" value="1"/>
</dbReference>
<reference evidence="3 4" key="1">
    <citation type="submission" date="2016-10" db="EMBL/GenBank/DDBJ databases">
        <authorList>
            <person name="de Groot N.N."/>
        </authorList>
    </citation>
    <scope>NUCLEOTIDE SEQUENCE [LARGE SCALE GENOMIC DNA]</scope>
    <source>
        <strain evidence="3 4">Nv1</strain>
    </source>
</reference>
<evidence type="ECO:0000259" key="2">
    <source>
        <dbReference type="SMART" id="SM00834"/>
    </source>
</evidence>
<dbReference type="STRING" id="1233.SAMN05216387_101306"/>
<protein>
    <submittedName>
        <fullName evidence="3">Putative regulatory protein, FmdB family</fullName>
    </submittedName>
</protein>